<dbReference type="OrthoDB" id="9182237at2"/>
<keyword evidence="1" id="KW-0812">Transmembrane</keyword>
<evidence type="ECO:0000256" key="1">
    <source>
        <dbReference type="SAM" id="Phobius"/>
    </source>
</evidence>
<dbReference type="STRING" id="742823.HMPREF9465_00349"/>
<protein>
    <recommendedName>
        <fullName evidence="4">DUF2065 domain-containing protein</fullName>
    </recommendedName>
</protein>
<accession>K1JK88</accession>
<dbReference type="Proteomes" id="UP000005835">
    <property type="component" value="Unassembled WGS sequence"/>
</dbReference>
<dbReference type="AlphaFoldDB" id="K1JK88"/>
<dbReference type="RefSeq" id="WP_005433523.1">
    <property type="nucleotide sequence ID" value="NZ_JH815513.1"/>
</dbReference>
<dbReference type="HOGENOM" id="CLU_179416_0_2_4"/>
<dbReference type="PANTHER" id="PTHR38602:SF1">
    <property type="entry name" value="INNER MEMBRANE PROTEIN"/>
    <property type="match status" value="1"/>
</dbReference>
<organism evidence="2 3">
    <name type="scientific">Sutterella wadsworthensis 2_1_59BFAA</name>
    <dbReference type="NCBI Taxonomy" id="742823"/>
    <lineage>
        <taxon>Bacteria</taxon>
        <taxon>Pseudomonadati</taxon>
        <taxon>Pseudomonadota</taxon>
        <taxon>Betaproteobacteria</taxon>
        <taxon>Burkholderiales</taxon>
        <taxon>Sutterellaceae</taxon>
        <taxon>Sutterella</taxon>
    </lineage>
</organism>
<evidence type="ECO:0000313" key="3">
    <source>
        <dbReference type="Proteomes" id="UP000005835"/>
    </source>
</evidence>
<keyword evidence="1" id="KW-0472">Membrane</keyword>
<dbReference type="InterPro" id="IPR019201">
    <property type="entry name" value="DUF2065"/>
</dbReference>
<dbReference type="EMBL" id="ADMG01000010">
    <property type="protein sequence ID" value="EKB32055.1"/>
    <property type="molecule type" value="Genomic_DNA"/>
</dbReference>
<name>K1JK88_9BURK</name>
<dbReference type="Pfam" id="PF09838">
    <property type="entry name" value="DUF2065"/>
    <property type="match status" value="1"/>
</dbReference>
<reference evidence="2 3" key="1">
    <citation type="submission" date="2012-05" db="EMBL/GenBank/DDBJ databases">
        <title>The Genome Sequence of Sutterella wadsworthensis 2_1_59BFAA.</title>
        <authorList>
            <consortium name="The Broad Institute Genome Sequencing Platform"/>
            <person name="Earl A."/>
            <person name="Ward D."/>
            <person name="Feldgarden M."/>
            <person name="Gevers D."/>
            <person name="Daigneault M."/>
            <person name="Strauss J."/>
            <person name="Allen-Vercoe E."/>
            <person name="Walker B."/>
            <person name="Young S.K."/>
            <person name="Zeng Q."/>
            <person name="Gargeya S."/>
            <person name="Fitzgerald M."/>
            <person name="Haas B."/>
            <person name="Abouelleil A."/>
            <person name="Alvarado L."/>
            <person name="Arachchi H.M."/>
            <person name="Berlin A.M."/>
            <person name="Chapman S.B."/>
            <person name="Goldberg J."/>
            <person name="Griggs A."/>
            <person name="Gujja S."/>
            <person name="Hansen M."/>
            <person name="Howarth C."/>
            <person name="Imamovic A."/>
            <person name="Larimer J."/>
            <person name="McCowen C."/>
            <person name="Montmayeur A."/>
            <person name="Murphy C."/>
            <person name="Neiman D."/>
            <person name="Pearson M."/>
            <person name="Priest M."/>
            <person name="Roberts A."/>
            <person name="Saif S."/>
            <person name="Shea T."/>
            <person name="Sisk P."/>
            <person name="Sykes S."/>
            <person name="Wortman J."/>
            <person name="Nusbaum C."/>
            <person name="Birren B."/>
        </authorList>
    </citation>
    <scope>NUCLEOTIDE SEQUENCE [LARGE SCALE GENOMIC DNA]</scope>
    <source>
        <strain evidence="2 3">2_1_59BFAA</strain>
    </source>
</reference>
<keyword evidence="1" id="KW-1133">Transmembrane helix</keyword>
<comment type="caution">
    <text evidence="2">The sequence shown here is derived from an EMBL/GenBank/DDBJ whole genome shotgun (WGS) entry which is preliminary data.</text>
</comment>
<dbReference type="eggNOG" id="ENOG5030YFJ">
    <property type="taxonomic scope" value="Bacteria"/>
</dbReference>
<feature type="transmembrane region" description="Helical" evidence="1">
    <location>
        <begin position="42"/>
        <end position="61"/>
    </location>
</feature>
<evidence type="ECO:0000313" key="2">
    <source>
        <dbReference type="EMBL" id="EKB32055.1"/>
    </source>
</evidence>
<gene>
    <name evidence="2" type="ORF">HMPREF9465_00349</name>
</gene>
<feature type="transmembrane region" description="Helical" evidence="1">
    <location>
        <begin position="6"/>
        <end position="30"/>
    </location>
</feature>
<proteinExistence type="predicted"/>
<evidence type="ECO:0008006" key="4">
    <source>
        <dbReference type="Google" id="ProtNLM"/>
    </source>
</evidence>
<dbReference type="PATRIC" id="fig|742823.3.peg.346"/>
<keyword evidence="3" id="KW-1185">Reference proteome</keyword>
<dbReference type="PANTHER" id="PTHR38602">
    <property type="entry name" value="INNER MEMBRANE PROTEIN-RELATED"/>
    <property type="match status" value="1"/>
</dbReference>
<sequence>MSRLDVMMLALGWVLVIEGFTPMVAPGFWKESISRFLDEPDRALRITGLLLVALGLAIIWIV</sequence>